<dbReference type="GO" id="GO:0008442">
    <property type="term" value="F:3-hydroxyisobutyrate dehydrogenase activity"/>
    <property type="evidence" value="ECO:0007669"/>
    <property type="project" value="TreeGrafter"/>
</dbReference>
<feature type="domain" description="3-hydroxyisobutyrate dehydrogenase-like NAD-binding" evidence="3">
    <location>
        <begin position="7"/>
        <end position="68"/>
    </location>
</feature>
<dbReference type="SUPFAM" id="SSF48179">
    <property type="entry name" value="6-phosphogluconate dehydrogenase C-terminal domain-like"/>
    <property type="match status" value="1"/>
</dbReference>
<accession>A0A8X7MRX1</accession>
<comment type="caution">
    <text evidence="4">The sequence shown here is derived from an EMBL/GenBank/DDBJ whole genome shotgun (WGS) entry which is preliminary data.</text>
</comment>
<dbReference type="Proteomes" id="UP000077684">
    <property type="component" value="Unassembled WGS sequence"/>
</dbReference>
<reference evidence="4" key="1">
    <citation type="submission" date="2016-04" db="EMBL/GenBank/DDBJ databases">
        <authorList>
            <person name="Nguyen H.D."/>
            <person name="Samba Siva P."/>
            <person name="Cullis J."/>
            <person name="Levesque C.A."/>
            <person name="Hambleton S."/>
        </authorList>
    </citation>
    <scope>NUCLEOTIDE SEQUENCE</scope>
    <source>
        <strain evidence="4">DAOMC 236426</strain>
    </source>
</reference>
<evidence type="ECO:0000256" key="1">
    <source>
        <dbReference type="ARBA" id="ARBA00023002"/>
    </source>
</evidence>
<gene>
    <name evidence="4" type="ORF">A4X06_0g4651</name>
</gene>
<sequence>MQHSPTAEREWEGGFATKLMTKYLGLAQDAAKMEGVHMALGTLTSNVYLHLAQNEAFQHKDLSVVFKALSAALGNERLR</sequence>
<reference evidence="4" key="2">
    <citation type="journal article" date="2019" name="IMA Fungus">
        <title>Genome sequencing and comparison of five Tilletia species to identify candidate genes for the detection of regulated species infecting wheat.</title>
        <authorList>
            <person name="Nguyen H.D.T."/>
            <person name="Sultana T."/>
            <person name="Kesanakurti P."/>
            <person name="Hambleton S."/>
        </authorList>
    </citation>
    <scope>NUCLEOTIDE SEQUENCE</scope>
    <source>
        <strain evidence="4">DAOMC 236426</strain>
    </source>
</reference>
<dbReference type="EMBL" id="LWDE02000507">
    <property type="protein sequence ID" value="KAE8247171.1"/>
    <property type="molecule type" value="Genomic_DNA"/>
</dbReference>
<dbReference type="PANTHER" id="PTHR22981">
    <property type="entry name" value="3-HYDROXYISOBUTYRATE DEHYDROGENASE-RELATED"/>
    <property type="match status" value="1"/>
</dbReference>
<evidence type="ECO:0000259" key="3">
    <source>
        <dbReference type="Pfam" id="PF14833"/>
    </source>
</evidence>
<dbReference type="GO" id="GO:0006574">
    <property type="term" value="P:L-valine catabolic process"/>
    <property type="evidence" value="ECO:0007669"/>
    <property type="project" value="TreeGrafter"/>
</dbReference>
<dbReference type="AlphaFoldDB" id="A0A8X7MRX1"/>
<dbReference type="InterPro" id="IPR013328">
    <property type="entry name" value="6PGD_dom2"/>
</dbReference>
<protein>
    <recommendedName>
        <fullName evidence="3">3-hydroxyisobutyrate dehydrogenase-like NAD-binding domain-containing protein</fullName>
    </recommendedName>
</protein>
<evidence type="ECO:0000313" key="4">
    <source>
        <dbReference type="EMBL" id="KAE8247171.1"/>
    </source>
</evidence>
<evidence type="ECO:0000256" key="2">
    <source>
        <dbReference type="ARBA" id="ARBA00023027"/>
    </source>
</evidence>
<keyword evidence="1" id="KW-0560">Oxidoreductase</keyword>
<name>A0A8X7MRX1_9BASI</name>
<dbReference type="Gene3D" id="1.10.1040.10">
    <property type="entry name" value="N-(1-d-carboxylethyl)-l-norvaline Dehydrogenase, domain 2"/>
    <property type="match status" value="1"/>
</dbReference>
<keyword evidence="2" id="KW-0520">NAD</keyword>
<dbReference type="GO" id="GO:0005739">
    <property type="term" value="C:mitochondrion"/>
    <property type="evidence" value="ECO:0007669"/>
    <property type="project" value="TreeGrafter"/>
</dbReference>
<keyword evidence="5" id="KW-1185">Reference proteome</keyword>
<dbReference type="PANTHER" id="PTHR22981:SF7">
    <property type="entry name" value="3-HYDROXYISOBUTYRATE DEHYDROGENASE, MITOCHONDRIAL"/>
    <property type="match status" value="1"/>
</dbReference>
<dbReference type="InterPro" id="IPR029154">
    <property type="entry name" value="HIBADH-like_NADP-bd"/>
</dbReference>
<dbReference type="GO" id="GO:0051287">
    <property type="term" value="F:NAD binding"/>
    <property type="evidence" value="ECO:0007669"/>
    <property type="project" value="InterPro"/>
</dbReference>
<dbReference type="InterPro" id="IPR008927">
    <property type="entry name" value="6-PGluconate_DH-like_C_sf"/>
</dbReference>
<organism evidence="4 5">
    <name type="scientific">Tilletia controversa</name>
    <name type="common">dwarf bunt fungus</name>
    <dbReference type="NCBI Taxonomy" id="13291"/>
    <lineage>
        <taxon>Eukaryota</taxon>
        <taxon>Fungi</taxon>
        <taxon>Dikarya</taxon>
        <taxon>Basidiomycota</taxon>
        <taxon>Ustilaginomycotina</taxon>
        <taxon>Exobasidiomycetes</taxon>
        <taxon>Tilletiales</taxon>
        <taxon>Tilletiaceae</taxon>
        <taxon>Tilletia</taxon>
    </lineage>
</organism>
<evidence type="ECO:0000313" key="5">
    <source>
        <dbReference type="Proteomes" id="UP000077684"/>
    </source>
</evidence>
<proteinExistence type="predicted"/>
<dbReference type="Pfam" id="PF14833">
    <property type="entry name" value="NAD_binding_11"/>
    <property type="match status" value="1"/>
</dbReference>